<accession>A0ACC1KXF9</accession>
<dbReference type="Proteomes" id="UP001140096">
    <property type="component" value="Unassembled WGS sequence"/>
</dbReference>
<evidence type="ECO:0000313" key="2">
    <source>
        <dbReference type="Proteomes" id="UP001140096"/>
    </source>
</evidence>
<reference evidence="1" key="1">
    <citation type="submission" date="2022-07" db="EMBL/GenBank/DDBJ databases">
        <title>Phylogenomic reconstructions and comparative analyses of Kickxellomycotina fungi.</title>
        <authorList>
            <person name="Reynolds N.K."/>
            <person name="Stajich J.E."/>
            <person name="Barry K."/>
            <person name="Grigoriev I.V."/>
            <person name="Crous P."/>
            <person name="Smith M.E."/>
        </authorList>
    </citation>
    <scope>NUCLEOTIDE SEQUENCE</scope>
    <source>
        <strain evidence="1">CBS 102833</strain>
    </source>
</reference>
<protein>
    <submittedName>
        <fullName evidence="1">Uncharacterized protein</fullName>
    </submittedName>
</protein>
<keyword evidence="2" id="KW-1185">Reference proteome</keyword>
<organism evidence="1 2">
    <name type="scientific">Coemansia furcata</name>
    <dbReference type="NCBI Taxonomy" id="417177"/>
    <lineage>
        <taxon>Eukaryota</taxon>
        <taxon>Fungi</taxon>
        <taxon>Fungi incertae sedis</taxon>
        <taxon>Zoopagomycota</taxon>
        <taxon>Kickxellomycotina</taxon>
        <taxon>Kickxellomycetes</taxon>
        <taxon>Kickxellales</taxon>
        <taxon>Kickxellaceae</taxon>
        <taxon>Coemansia</taxon>
    </lineage>
</organism>
<proteinExistence type="predicted"/>
<evidence type="ECO:0000313" key="1">
    <source>
        <dbReference type="EMBL" id="KAJ2796753.1"/>
    </source>
</evidence>
<gene>
    <name evidence="1" type="ORF">H4S07_006127</name>
</gene>
<sequence>MTTQSKRPRAKEDTQSKRSSAEESSTDTPAEGTKKRCTNRSQGFDSWGLVDPYTNPEYGKSSGPFNSNTGYVKRIKPIDYSGWGSYYNPGATADAGRQPEASCSSGSHVGVRWNTDPDKRIYSLVNREIIIDMPDDWASSLASYPGFKDTSTSSRKPDKPNSPSMNATEPPSANSDSETGVPDTDLGDSK</sequence>
<name>A0ACC1KXF9_9FUNG</name>
<dbReference type="EMBL" id="JANBUP010003439">
    <property type="protein sequence ID" value="KAJ2796753.1"/>
    <property type="molecule type" value="Genomic_DNA"/>
</dbReference>
<comment type="caution">
    <text evidence="1">The sequence shown here is derived from an EMBL/GenBank/DDBJ whole genome shotgun (WGS) entry which is preliminary data.</text>
</comment>